<feature type="non-terminal residue" evidence="1">
    <location>
        <position position="1"/>
    </location>
</feature>
<dbReference type="Proteomes" id="UP000230136">
    <property type="component" value="Unassembled WGS sequence"/>
</dbReference>
<comment type="caution">
    <text evidence="1">The sequence shown here is derived from an EMBL/GenBank/DDBJ whole genome shotgun (WGS) entry which is preliminary data.</text>
</comment>
<evidence type="ECO:0000313" key="1">
    <source>
        <dbReference type="EMBL" id="PJC02304.1"/>
    </source>
</evidence>
<dbReference type="EMBL" id="PFSY01000008">
    <property type="protein sequence ID" value="PJC02304.1"/>
    <property type="molecule type" value="Genomic_DNA"/>
</dbReference>
<evidence type="ECO:0008006" key="3">
    <source>
        <dbReference type="Google" id="ProtNLM"/>
    </source>
</evidence>
<dbReference type="SUPFAM" id="SSF56059">
    <property type="entry name" value="Glutathione synthetase ATP-binding domain-like"/>
    <property type="match status" value="1"/>
</dbReference>
<reference evidence="2" key="1">
    <citation type="submission" date="2017-09" db="EMBL/GenBank/DDBJ databases">
        <title>Depth-based differentiation of microbial function through sediment-hosted aquifers and enrichment of novel symbionts in the deep terrestrial subsurface.</title>
        <authorList>
            <person name="Probst A.J."/>
            <person name="Ladd B."/>
            <person name="Jarett J.K."/>
            <person name="Geller-Mcgrath D.E."/>
            <person name="Sieber C.M.K."/>
            <person name="Emerson J.B."/>
            <person name="Anantharaman K."/>
            <person name="Thomas B.C."/>
            <person name="Malmstrom R."/>
            <person name="Stieglmeier M."/>
            <person name="Klingl A."/>
            <person name="Woyke T."/>
            <person name="Ryan C.M."/>
            <person name="Banfield J.F."/>
        </authorList>
    </citation>
    <scope>NUCLEOTIDE SEQUENCE [LARGE SCALE GENOMIC DNA]</scope>
</reference>
<organism evidence="1 2">
    <name type="scientific">Candidatus Komeilibacteria bacterium CG_4_9_14_0_8_um_filter_36_9</name>
    <dbReference type="NCBI Taxonomy" id="1974473"/>
    <lineage>
        <taxon>Bacteria</taxon>
        <taxon>Candidatus Komeiliibacteriota</taxon>
    </lineage>
</organism>
<gene>
    <name evidence="1" type="ORF">CO073_00145</name>
</gene>
<proteinExistence type="predicted"/>
<dbReference type="AlphaFoldDB" id="A0A2M8DSH5"/>
<name>A0A2M8DSH5_9BACT</name>
<sequence>VGISYALIISLIISKCCTYLLNWGWADNKINQLLVARNCGLSIPVSFITNIDSKARDFIGSKSSIFKTLKFPIVDFGNKGVGMINTSLIERSMIDPICANISITANFFQKYVDKLYELRIHVIGTDIIAVKIESQENSEAIVDWRLADFNDLDYEEVDLPDVVRKSILKFMSIMGLNFGILDMIVTKDQEYIFLELNPNGNWV</sequence>
<evidence type="ECO:0000313" key="2">
    <source>
        <dbReference type="Proteomes" id="UP000230136"/>
    </source>
</evidence>
<accession>A0A2M8DSH5</accession>
<protein>
    <recommendedName>
        <fullName evidence="3">ATP-grasp fold RimK-type domain-containing protein</fullName>
    </recommendedName>
</protein>
<dbReference type="Gene3D" id="3.30.470.20">
    <property type="entry name" value="ATP-grasp fold, B domain"/>
    <property type="match status" value="1"/>
</dbReference>